<evidence type="ECO:0000313" key="8">
    <source>
        <dbReference type="EMBL" id="MDO1584399.1"/>
    </source>
</evidence>
<name>A0ABT8T0W9_9HYPH</name>
<feature type="region of interest" description="Disordered" evidence="7">
    <location>
        <begin position="199"/>
        <end position="236"/>
    </location>
</feature>
<dbReference type="Proteomes" id="UP001169006">
    <property type="component" value="Unassembled WGS sequence"/>
</dbReference>
<dbReference type="Pfam" id="PF07886">
    <property type="entry name" value="BA14K"/>
    <property type="match status" value="2"/>
</dbReference>
<keyword evidence="5" id="KW-0430">Lectin</keyword>
<evidence type="ECO:0000313" key="9">
    <source>
        <dbReference type="Proteomes" id="UP001169006"/>
    </source>
</evidence>
<evidence type="ECO:0000256" key="5">
    <source>
        <dbReference type="ARBA" id="ARBA00022734"/>
    </source>
</evidence>
<proteinExistence type="inferred from homology"/>
<accession>A0ABT8T0W9</accession>
<evidence type="ECO:0000256" key="4">
    <source>
        <dbReference type="ARBA" id="ARBA00022475"/>
    </source>
</evidence>
<keyword evidence="4" id="KW-1003">Cell membrane</keyword>
<dbReference type="EMBL" id="JAUKWQ010000008">
    <property type="protein sequence ID" value="MDO1584399.1"/>
    <property type="molecule type" value="Genomic_DNA"/>
</dbReference>
<comment type="similarity">
    <text evidence="2">Belongs to the BA14k family.</text>
</comment>
<protein>
    <recommendedName>
        <fullName evidence="3">Lectin-like protein BA14k</fullName>
    </recommendedName>
</protein>
<dbReference type="InterPro" id="IPR012413">
    <property type="entry name" value="BA14K"/>
</dbReference>
<reference evidence="8" key="2">
    <citation type="submission" date="2023-07" db="EMBL/GenBank/DDBJ databases">
        <authorList>
            <person name="Sun H."/>
        </authorList>
    </citation>
    <scope>NUCLEOTIDE SEQUENCE</scope>
    <source>
        <strain evidence="8">05753</strain>
    </source>
</reference>
<comment type="function">
    <text evidence="6">Has immunoglobulin-binding and hemagglutination properties, and can bind to mannose. Essential for virulence. May be involved in LPS biosynthesis or polysaccharide transport.</text>
</comment>
<evidence type="ECO:0000256" key="6">
    <source>
        <dbReference type="ARBA" id="ARBA00025321"/>
    </source>
</evidence>
<evidence type="ECO:0000256" key="2">
    <source>
        <dbReference type="ARBA" id="ARBA00010270"/>
    </source>
</evidence>
<organism evidence="8 9">
    <name type="scientific">Rhizobium oryzicola</name>
    <dbReference type="NCBI Taxonomy" id="1232668"/>
    <lineage>
        <taxon>Bacteria</taxon>
        <taxon>Pseudomonadati</taxon>
        <taxon>Pseudomonadota</taxon>
        <taxon>Alphaproteobacteria</taxon>
        <taxon>Hyphomicrobiales</taxon>
        <taxon>Rhizobiaceae</taxon>
        <taxon>Rhizobium/Agrobacterium group</taxon>
        <taxon>Rhizobium</taxon>
    </lineage>
</organism>
<comment type="subcellular location">
    <subcellularLocation>
        <location evidence="1">Membrane</location>
        <topology evidence="1">Single-pass membrane protein</topology>
    </subcellularLocation>
</comment>
<sequence>MKPILSLFVAILGVSLLVVIGLPLANALVAQPSTHQFAHLNDPPLWTDEPIRINRMAQAFPRADEILPDQDTAVASVNADHQVTPVKSISQDANPSVEVAASAPTDEGLTRAHIAWCAARYRSYQVEDNTYQPFGGARRICQSPDETPSTSVATAGEAQADDRLDAAIPAATTSPGALLSEHVAWCGARYSSYRAEDNTYQPYSGPRRTCQSPYAGDTAARDEIRNPDIHNQQAQM</sequence>
<gene>
    <name evidence="8" type="ORF">Q2T52_20115</name>
</gene>
<keyword evidence="9" id="KW-1185">Reference proteome</keyword>
<evidence type="ECO:0000256" key="1">
    <source>
        <dbReference type="ARBA" id="ARBA00004167"/>
    </source>
</evidence>
<dbReference type="RefSeq" id="WP_302078637.1">
    <property type="nucleotide sequence ID" value="NZ_JAUKWQ010000008.1"/>
</dbReference>
<keyword evidence="4" id="KW-0472">Membrane</keyword>
<comment type="caution">
    <text evidence="8">The sequence shown here is derived from an EMBL/GenBank/DDBJ whole genome shotgun (WGS) entry which is preliminary data.</text>
</comment>
<evidence type="ECO:0000256" key="3">
    <source>
        <dbReference type="ARBA" id="ARBA00020552"/>
    </source>
</evidence>
<feature type="compositionally biased region" description="Basic and acidic residues" evidence="7">
    <location>
        <begin position="219"/>
        <end position="228"/>
    </location>
</feature>
<reference evidence="8" key="1">
    <citation type="journal article" date="2015" name="Int. J. Syst. Evol. Microbiol.">
        <title>Rhizobium oryzicola sp. nov., potential plant-growth-promoting endophytic bacteria isolated from rice roots.</title>
        <authorList>
            <person name="Zhang X.X."/>
            <person name="Gao J.S."/>
            <person name="Cao Y.H."/>
            <person name="Sheirdil R.A."/>
            <person name="Wang X.C."/>
            <person name="Zhang L."/>
        </authorList>
    </citation>
    <scope>NUCLEOTIDE SEQUENCE</scope>
    <source>
        <strain evidence="8">05753</strain>
    </source>
</reference>
<evidence type="ECO:0000256" key="7">
    <source>
        <dbReference type="SAM" id="MobiDB-lite"/>
    </source>
</evidence>